<accession>A0A8U0IIT7</accession>
<protein>
    <submittedName>
        <fullName evidence="7">BatA domain-containing protein</fullName>
    </submittedName>
</protein>
<name>A0A8U0IIT7_9EURY</name>
<dbReference type="PANTHER" id="PTHR37464:SF1">
    <property type="entry name" value="BLL2463 PROTEIN"/>
    <property type="match status" value="1"/>
</dbReference>
<keyword evidence="2" id="KW-0472">Membrane</keyword>
<keyword evidence="8" id="KW-1185">Reference proteome</keyword>
<feature type="domain" description="DUF7408" evidence="6">
    <location>
        <begin position="328"/>
        <end position="501"/>
    </location>
</feature>
<dbReference type="EMBL" id="CP096658">
    <property type="protein sequence ID" value="UPW00571.1"/>
    <property type="molecule type" value="Genomic_DNA"/>
</dbReference>
<evidence type="ECO:0000256" key="1">
    <source>
        <dbReference type="SAM" id="MobiDB-lite"/>
    </source>
</evidence>
<dbReference type="InterPro" id="IPR055830">
    <property type="entry name" value="DUF7407"/>
</dbReference>
<proteinExistence type="predicted"/>
<dbReference type="AlphaFoldDB" id="A0A8U0IIT7"/>
<keyword evidence="2" id="KW-0812">Transmembrane</keyword>
<dbReference type="Pfam" id="PF24157">
    <property type="entry name" value="DUF7408"/>
    <property type="match status" value="1"/>
</dbReference>
<dbReference type="Proteomes" id="UP000830434">
    <property type="component" value="Chromosome"/>
</dbReference>
<dbReference type="GeneID" id="72188261"/>
<evidence type="ECO:0000259" key="4">
    <source>
        <dbReference type="Pfam" id="PF24155"/>
    </source>
</evidence>
<feature type="domain" description="DUF7407" evidence="5">
    <location>
        <begin position="245"/>
        <end position="317"/>
    </location>
</feature>
<evidence type="ECO:0000313" key="8">
    <source>
        <dbReference type="Proteomes" id="UP000830434"/>
    </source>
</evidence>
<keyword evidence="2" id="KW-1133">Transmembrane helix</keyword>
<dbReference type="InterPro" id="IPR055831">
    <property type="entry name" value="DUF7408"/>
</dbReference>
<dbReference type="InterPro" id="IPR024163">
    <property type="entry name" value="Aerotolerance_reg_N"/>
</dbReference>
<dbReference type="Pfam" id="PF07584">
    <property type="entry name" value="BatA"/>
    <property type="match status" value="1"/>
</dbReference>
<dbReference type="KEGG" id="haxz:M0R88_00360"/>
<dbReference type="Gene3D" id="3.40.50.880">
    <property type="match status" value="1"/>
</dbReference>
<evidence type="ECO:0000259" key="3">
    <source>
        <dbReference type="Pfam" id="PF07584"/>
    </source>
</evidence>
<feature type="domain" description="DUF7406" evidence="4">
    <location>
        <begin position="508"/>
        <end position="559"/>
    </location>
</feature>
<organism evidence="7 8">
    <name type="scientific">Halorussus gelatinilyticus</name>
    <dbReference type="NCBI Taxonomy" id="2937524"/>
    <lineage>
        <taxon>Archaea</taxon>
        <taxon>Methanobacteriati</taxon>
        <taxon>Methanobacteriota</taxon>
        <taxon>Stenosarchaea group</taxon>
        <taxon>Halobacteria</taxon>
        <taxon>Halobacteriales</taxon>
        <taxon>Haladaptataceae</taxon>
        <taxon>Halorussus</taxon>
    </lineage>
</organism>
<evidence type="ECO:0000259" key="5">
    <source>
        <dbReference type="Pfam" id="PF24156"/>
    </source>
</evidence>
<dbReference type="Pfam" id="PF24155">
    <property type="entry name" value="DUF7406"/>
    <property type="match status" value="1"/>
</dbReference>
<dbReference type="InterPro" id="IPR011933">
    <property type="entry name" value="Double_TM_dom"/>
</dbReference>
<dbReference type="Pfam" id="PF24156">
    <property type="entry name" value="DUF7407"/>
    <property type="match status" value="1"/>
</dbReference>
<dbReference type="SUPFAM" id="SSF52317">
    <property type="entry name" value="Class I glutamine amidotransferase-like"/>
    <property type="match status" value="1"/>
</dbReference>
<feature type="transmembrane region" description="Helical" evidence="2">
    <location>
        <begin position="85"/>
        <end position="107"/>
    </location>
</feature>
<dbReference type="PANTHER" id="PTHR37464">
    <property type="entry name" value="BLL2463 PROTEIN"/>
    <property type="match status" value="1"/>
</dbReference>
<evidence type="ECO:0000256" key="2">
    <source>
        <dbReference type="SAM" id="Phobius"/>
    </source>
</evidence>
<dbReference type="InterPro" id="IPR036465">
    <property type="entry name" value="vWFA_dom_sf"/>
</dbReference>
<feature type="transmembrane region" description="Helical" evidence="2">
    <location>
        <begin position="30"/>
        <end position="51"/>
    </location>
</feature>
<dbReference type="NCBIfam" id="TIGR02226">
    <property type="entry name" value="two_anch"/>
    <property type="match status" value="1"/>
</dbReference>
<evidence type="ECO:0000259" key="6">
    <source>
        <dbReference type="Pfam" id="PF24157"/>
    </source>
</evidence>
<feature type="domain" description="Aerotolerance regulator N-terminal" evidence="3">
    <location>
        <begin position="29"/>
        <end position="105"/>
    </location>
</feature>
<dbReference type="SUPFAM" id="SSF53300">
    <property type="entry name" value="vWA-like"/>
    <property type="match status" value="1"/>
</dbReference>
<dbReference type="InterPro" id="IPR029062">
    <property type="entry name" value="Class_I_gatase-like"/>
</dbReference>
<gene>
    <name evidence="7" type="ORF">M0R88_00360</name>
</gene>
<sequence length="620" mass="63847">MRPVEPTSAAVSGFGPLSTLPGLESLSSAFLRPLGLAALAAAIPVLALYLLKPDPERIEFPAVEFLAGDSEERRRHPALRRLRRNAVLAVQLLAILAVAVSLAAPYVPVSESETVSETVLVVDATASMATESGGTTRFDRAISAATDAATAETSVVVAGAETAVVARRAPPAEAKATLSGLSVADAPGDLRGAIDRAAAVAGEEARIVVVSDFASDDWRSAVASARARGYDVSLRQFARGGASNVGVVNYAFADGSASVRVKNFGDAKATRKVSLGDESVSLTLAPGEVASVDLPVPAGGGTLRLSPGDRFPTDDRLSIAAPDEPTMDVLVVTNDPDRSLVTALRVIRGMRVTVKNPPASVSKSYDLVVFGGVEPGRLLNGTVQVARETLAGGGGVVIQAQSNLSAVGYGDLLPVVPNGTVSDPAIRQPNATGLTADVTFPAPKTAVRAELRSGRALLETVNGTPLLASAPRGPGEILYYGYPDGSSFAHNYRYPVFWKRVVYDLTGRRSLSAMNPETGTSLSLGGNATAKTPSGTRTGSVLTFREAGFYAVGGDRYGASLASATESNVSAPRVGGDGSGASAGDTETTTVPQKLTPVVAGVALVFVLLELAVLRYRGDL</sequence>
<reference evidence="7" key="1">
    <citation type="submission" date="2022-04" db="EMBL/GenBank/DDBJ databases">
        <title>Diverse halophilic archaea isolated from saline environments.</title>
        <authorList>
            <person name="Cui H.-L."/>
        </authorList>
    </citation>
    <scope>NUCLEOTIDE SEQUENCE</scope>
    <source>
        <strain evidence="7">XZYJT40</strain>
    </source>
</reference>
<dbReference type="InterPro" id="IPR055829">
    <property type="entry name" value="DUF7406"/>
</dbReference>
<evidence type="ECO:0000313" key="7">
    <source>
        <dbReference type="EMBL" id="UPW00571.1"/>
    </source>
</evidence>
<dbReference type="RefSeq" id="WP_248654982.1">
    <property type="nucleotide sequence ID" value="NZ_CP096658.1"/>
</dbReference>
<feature type="region of interest" description="Disordered" evidence="1">
    <location>
        <begin position="568"/>
        <end position="588"/>
    </location>
</feature>